<keyword evidence="2" id="KW-1185">Reference proteome</keyword>
<sequence>MREADYDPRTVPRKVNGMGPPKKNGMGPRQPAELLTSAKAHRAKALQIRHSAMASVPAVQASDDGQKNGKNQRSPGRWTPAPPKREENEFLVRQKEIELQHRRLGQEERRMELEERKVALDEE</sequence>
<proteinExistence type="predicted"/>
<evidence type="ECO:0000313" key="1">
    <source>
        <dbReference type="EMBL" id="KAH6923514.1"/>
    </source>
</evidence>
<dbReference type="Proteomes" id="UP000821845">
    <property type="component" value="Chromosome 8"/>
</dbReference>
<organism evidence="1 2">
    <name type="scientific">Hyalomma asiaticum</name>
    <name type="common">Tick</name>
    <dbReference type="NCBI Taxonomy" id="266040"/>
    <lineage>
        <taxon>Eukaryota</taxon>
        <taxon>Metazoa</taxon>
        <taxon>Ecdysozoa</taxon>
        <taxon>Arthropoda</taxon>
        <taxon>Chelicerata</taxon>
        <taxon>Arachnida</taxon>
        <taxon>Acari</taxon>
        <taxon>Parasitiformes</taxon>
        <taxon>Ixodida</taxon>
        <taxon>Ixodoidea</taxon>
        <taxon>Ixodidae</taxon>
        <taxon>Hyalomminae</taxon>
        <taxon>Hyalomma</taxon>
    </lineage>
</organism>
<accession>A0ACB7RSN2</accession>
<gene>
    <name evidence="1" type="ORF">HPB50_002136</name>
</gene>
<protein>
    <submittedName>
        <fullName evidence="1">Uncharacterized protein</fullName>
    </submittedName>
</protein>
<name>A0ACB7RSN2_HYAAI</name>
<evidence type="ECO:0000313" key="2">
    <source>
        <dbReference type="Proteomes" id="UP000821845"/>
    </source>
</evidence>
<reference evidence="1" key="1">
    <citation type="submission" date="2020-05" db="EMBL/GenBank/DDBJ databases">
        <title>Large-scale comparative analyses of tick genomes elucidate their genetic diversity and vector capacities.</title>
        <authorList>
            <person name="Jia N."/>
            <person name="Wang J."/>
            <person name="Shi W."/>
            <person name="Du L."/>
            <person name="Sun Y."/>
            <person name="Zhan W."/>
            <person name="Jiang J."/>
            <person name="Wang Q."/>
            <person name="Zhang B."/>
            <person name="Ji P."/>
            <person name="Sakyi L.B."/>
            <person name="Cui X."/>
            <person name="Yuan T."/>
            <person name="Jiang B."/>
            <person name="Yang W."/>
            <person name="Lam T.T.-Y."/>
            <person name="Chang Q."/>
            <person name="Ding S."/>
            <person name="Wang X."/>
            <person name="Zhu J."/>
            <person name="Ruan X."/>
            <person name="Zhao L."/>
            <person name="Wei J."/>
            <person name="Que T."/>
            <person name="Du C."/>
            <person name="Cheng J."/>
            <person name="Dai P."/>
            <person name="Han X."/>
            <person name="Huang E."/>
            <person name="Gao Y."/>
            <person name="Liu J."/>
            <person name="Shao H."/>
            <person name="Ye R."/>
            <person name="Li L."/>
            <person name="Wei W."/>
            <person name="Wang X."/>
            <person name="Wang C."/>
            <person name="Yang T."/>
            <person name="Huo Q."/>
            <person name="Li W."/>
            <person name="Guo W."/>
            <person name="Chen H."/>
            <person name="Zhou L."/>
            <person name="Ni X."/>
            <person name="Tian J."/>
            <person name="Zhou Y."/>
            <person name="Sheng Y."/>
            <person name="Liu T."/>
            <person name="Pan Y."/>
            <person name="Xia L."/>
            <person name="Li J."/>
            <person name="Zhao F."/>
            <person name="Cao W."/>
        </authorList>
    </citation>
    <scope>NUCLEOTIDE SEQUENCE</scope>
    <source>
        <strain evidence="1">Hyas-2018</strain>
    </source>
</reference>
<dbReference type="EMBL" id="CM023488">
    <property type="protein sequence ID" value="KAH6923514.1"/>
    <property type="molecule type" value="Genomic_DNA"/>
</dbReference>
<comment type="caution">
    <text evidence="1">The sequence shown here is derived from an EMBL/GenBank/DDBJ whole genome shotgun (WGS) entry which is preliminary data.</text>
</comment>